<evidence type="ECO:0000313" key="5">
    <source>
        <dbReference type="EMBL" id="CAD5219209.1"/>
    </source>
</evidence>
<evidence type="ECO:0000256" key="2">
    <source>
        <dbReference type="RuleBase" id="RU003616"/>
    </source>
</evidence>
<organism evidence="5 6">
    <name type="scientific">Bursaphelenchus xylophilus</name>
    <name type="common">Pinewood nematode worm</name>
    <name type="synonym">Aphelenchoides xylophilus</name>
    <dbReference type="NCBI Taxonomy" id="6326"/>
    <lineage>
        <taxon>Eukaryota</taxon>
        <taxon>Metazoa</taxon>
        <taxon>Ecdysozoa</taxon>
        <taxon>Nematoda</taxon>
        <taxon>Chromadorea</taxon>
        <taxon>Rhabditida</taxon>
        <taxon>Tylenchina</taxon>
        <taxon>Tylenchomorpha</taxon>
        <taxon>Aphelenchoidea</taxon>
        <taxon>Aphelenchoididae</taxon>
        <taxon>Bursaphelenchus</taxon>
    </lineage>
</organism>
<feature type="signal peptide" evidence="3">
    <location>
        <begin position="1"/>
        <end position="28"/>
    </location>
</feature>
<dbReference type="CDD" id="cd06526">
    <property type="entry name" value="metazoan_ACD"/>
    <property type="match status" value="1"/>
</dbReference>
<dbReference type="SUPFAM" id="SSF49764">
    <property type="entry name" value="HSP20-like chaperones"/>
    <property type="match status" value="1"/>
</dbReference>
<evidence type="ECO:0000256" key="3">
    <source>
        <dbReference type="SAM" id="SignalP"/>
    </source>
</evidence>
<protein>
    <submittedName>
        <fullName evidence="5">(pine wood nematode) hypothetical protein</fullName>
    </submittedName>
</protein>
<dbReference type="InterPro" id="IPR001436">
    <property type="entry name" value="Alpha-crystallin/sHSP_animal"/>
</dbReference>
<keyword evidence="6" id="KW-1185">Reference proteome</keyword>
<dbReference type="Pfam" id="PF00011">
    <property type="entry name" value="HSP20"/>
    <property type="match status" value="1"/>
</dbReference>
<feature type="chain" id="PRO_5035412452" evidence="3">
    <location>
        <begin position="29"/>
        <end position="201"/>
    </location>
</feature>
<dbReference type="PRINTS" id="PR00299">
    <property type="entry name" value="ACRYSTALLIN"/>
</dbReference>
<dbReference type="InterPro" id="IPR008978">
    <property type="entry name" value="HSP20-like_chaperone"/>
</dbReference>
<comment type="caution">
    <text evidence="5">The sequence shown here is derived from an EMBL/GenBank/DDBJ whole genome shotgun (WGS) entry which is preliminary data.</text>
</comment>
<sequence>MVYKAGVSEFLSKTFCLLLFVILNFSVANENIEDPKMSLLPFRDPFSILPSSFYRPHDPRMFESFFDDDPYDLWDNVWHSWVRPFVAEANRILPGSLIGQDLSWDKEGNMSMNFEASGFKPEEIQVDLEGRRLKVRGEHSEKSENGYIQRKFEKMVKLPEDVKLDEIKCELDEKGYLNINIPRAVALEESKKLPIEQKKKE</sequence>
<evidence type="ECO:0000256" key="1">
    <source>
        <dbReference type="PROSITE-ProRule" id="PRU00285"/>
    </source>
</evidence>
<dbReference type="PANTHER" id="PTHR45640:SF26">
    <property type="entry name" value="RE23625P"/>
    <property type="match status" value="1"/>
</dbReference>
<name>A0A7I8WMC7_BURXY</name>
<dbReference type="EMBL" id="CAJFCV020000003">
    <property type="protein sequence ID" value="CAG9104263.1"/>
    <property type="molecule type" value="Genomic_DNA"/>
</dbReference>
<dbReference type="EMBL" id="CAJFDI010000003">
    <property type="protein sequence ID" value="CAD5219209.1"/>
    <property type="molecule type" value="Genomic_DNA"/>
</dbReference>
<dbReference type="PANTHER" id="PTHR45640">
    <property type="entry name" value="HEAT SHOCK PROTEIN HSP-12.2-RELATED"/>
    <property type="match status" value="1"/>
</dbReference>
<evidence type="ECO:0000313" key="6">
    <source>
        <dbReference type="Proteomes" id="UP000659654"/>
    </source>
</evidence>
<dbReference type="SMR" id="A0A7I8WMC7"/>
<evidence type="ECO:0000259" key="4">
    <source>
        <dbReference type="PROSITE" id="PS01031"/>
    </source>
</evidence>
<dbReference type="Proteomes" id="UP000582659">
    <property type="component" value="Unassembled WGS sequence"/>
</dbReference>
<feature type="domain" description="SHSP" evidence="4">
    <location>
        <begin position="87"/>
        <end position="198"/>
    </location>
</feature>
<dbReference type="PROSITE" id="PS01031">
    <property type="entry name" value="SHSP"/>
    <property type="match status" value="1"/>
</dbReference>
<accession>A0A7I8WMC7</accession>
<dbReference type="OrthoDB" id="1431247at2759"/>
<dbReference type="AlphaFoldDB" id="A0A7I8WMC7"/>
<dbReference type="Proteomes" id="UP000659654">
    <property type="component" value="Unassembled WGS sequence"/>
</dbReference>
<dbReference type="Gene3D" id="2.60.40.790">
    <property type="match status" value="1"/>
</dbReference>
<gene>
    <name evidence="5" type="ORF">BXYJ_LOCUS5564</name>
</gene>
<proteinExistence type="inferred from homology"/>
<keyword evidence="3" id="KW-0732">Signal</keyword>
<dbReference type="InterPro" id="IPR002068">
    <property type="entry name" value="A-crystallin/Hsp20_dom"/>
</dbReference>
<reference evidence="5" key="1">
    <citation type="submission" date="2020-09" db="EMBL/GenBank/DDBJ databases">
        <authorList>
            <person name="Kikuchi T."/>
        </authorList>
    </citation>
    <scope>NUCLEOTIDE SEQUENCE</scope>
    <source>
        <strain evidence="5">Ka4C1</strain>
    </source>
</reference>
<comment type="similarity">
    <text evidence="1 2">Belongs to the small heat shock protein (HSP20) family.</text>
</comment>